<protein>
    <submittedName>
        <fullName evidence="2">Uncharacterized protein</fullName>
    </submittedName>
</protein>
<feature type="transmembrane region" description="Helical" evidence="1">
    <location>
        <begin position="79"/>
        <end position="95"/>
    </location>
</feature>
<evidence type="ECO:0000313" key="2">
    <source>
        <dbReference type="EMBL" id="KON86863.1"/>
    </source>
</evidence>
<sequence>MTLKQITDFPSFTTWLRPFAKDALGRPSNGSAWITFQLLVFLSKRQMAIVLFPVLASIYNFIYKIYYRKKTVIVNKDTRVFYILFTISIEVLMILPDSLWERITVIEERNKNRHFTEK</sequence>
<keyword evidence="1" id="KW-0472">Membrane</keyword>
<dbReference type="AlphaFoldDB" id="A0A0M0GAQ4"/>
<keyword evidence="3" id="KW-1185">Reference proteome</keyword>
<feature type="transmembrane region" description="Helical" evidence="1">
    <location>
        <begin position="47"/>
        <end position="67"/>
    </location>
</feature>
<keyword evidence="1" id="KW-0812">Transmembrane</keyword>
<proteinExistence type="predicted"/>
<accession>A0A0M0GAQ4</accession>
<dbReference type="Proteomes" id="UP000037109">
    <property type="component" value="Unassembled WGS sequence"/>
</dbReference>
<name>A0A0M0GAQ4_SPOGL</name>
<evidence type="ECO:0000313" key="3">
    <source>
        <dbReference type="Proteomes" id="UP000037109"/>
    </source>
</evidence>
<comment type="caution">
    <text evidence="2">The sequence shown here is derived from an EMBL/GenBank/DDBJ whole genome shotgun (WGS) entry which is preliminary data.</text>
</comment>
<gene>
    <name evidence="2" type="ORF">AF332_08620</name>
</gene>
<dbReference type="EMBL" id="LGUF01000007">
    <property type="protein sequence ID" value="KON86863.1"/>
    <property type="molecule type" value="Genomic_DNA"/>
</dbReference>
<evidence type="ECO:0000256" key="1">
    <source>
        <dbReference type="SAM" id="Phobius"/>
    </source>
</evidence>
<keyword evidence="1" id="KW-1133">Transmembrane helix</keyword>
<reference evidence="3" key="1">
    <citation type="submission" date="2015-07" db="EMBL/GenBank/DDBJ databases">
        <title>Fjat-10036 dsm4.</title>
        <authorList>
            <person name="Liu B."/>
            <person name="Wang J."/>
            <person name="Zhu Y."/>
            <person name="Liu G."/>
            <person name="Chen Q."/>
            <person name="Chen Z."/>
            <person name="Lan J."/>
            <person name="Che J."/>
            <person name="Ge C."/>
            <person name="Shi H."/>
            <person name="Pan Z."/>
            <person name="Liu X."/>
        </authorList>
    </citation>
    <scope>NUCLEOTIDE SEQUENCE [LARGE SCALE GENOMIC DNA]</scope>
    <source>
        <strain evidence="3">DSM 4</strain>
    </source>
</reference>
<dbReference type="PATRIC" id="fig|1459.3.peg.1828"/>
<organism evidence="2 3">
    <name type="scientific">Sporosarcina globispora</name>
    <name type="common">Bacillus globisporus</name>
    <dbReference type="NCBI Taxonomy" id="1459"/>
    <lineage>
        <taxon>Bacteria</taxon>
        <taxon>Bacillati</taxon>
        <taxon>Bacillota</taxon>
        <taxon>Bacilli</taxon>
        <taxon>Bacillales</taxon>
        <taxon>Caryophanaceae</taxon>
        <taxon>Sporosarcina</taxon>
    </lineage>
</organism>